<protein>
    <recommendedName>
        <fullName evidence="5">DUF3040 domain-containing protein</fullName>
    </recommendedName>
</protein>
<keyword evidence="2" id="KW-0472">Membrane</keyword>
<evidence type="ECO:0008006" key="5">
    <source>
        <dbReference type="Google" id="ProtNLM"/>
    </source>
</evidence>
<feature type="transmembrane region" description="Helical" evidence="2">
    <location>
        <begin position="87"/>
        <end position="115"/>
    </location>
</feature>
<keyword evidence="2" id="KW-0812">Transmembrane</keyword>
<name>A0ABN1YDW5_9PSEU</name>
<keyword evidence="4" id="KW-1185">Reference proteome</keyword>
<gene>
    <name evidence="3" type="ORF">GCM10009613_65390</name>
</gene>
<dbReference type="EMBL" id="BAAAJK010000063">
    <property type="protein sequence ID" value="GAA1403792.1"/>
    <property type="molecule type" value="Genomic_DNA"/>
</dbReference>
<reference evidence="3 4" key="1">
    <citation type="journal article" date="2019" name="Int. J. Syst. Evol. Microbiol.">
        <title>The Global Catalogue of Microorganisms (GCM) 10K type strain sequencing project: providing services to taxonomists for standard genome sequencing and annotation.</title>
        <authorList>
            <consortium name="The Broad Institute Genomics Platform"/>
            <consortium name="The Broad Institute Genome Sequencing Center for Infectious Disease"/>
            <person name="Wu L."/>
            <person name="Ma J."/>
        </authorList>
    </citation>
    <scope>NUCLEOTIDE SEQUENCE [LARGE SCALE GENOMIC DNA]</scope>
    <source>
        <strain evidence="3 4">JCM 11896</strain>
    </source>
</reference>
<dbReference type="InterPro" id="IPR021401">
    <property type="entry name" value="DUF3040"/>
</dbReference>
<organism evidence="3 4">
    <name type="scientific">Pseudonocardia kongjuensis</name>
    <dbReference type="NCBI Taxonomy" id="102227"/>
    <lineage>
        <taxon>Bacteria</taxon>
        <taxon>Bacillati</taxon>
        <taxon>Actinomycetota</taxon>
        <taxon>Actinomycetes</taxon>
        <taxon>Pseudonocardiales</taxon>
        <taxon>Pseudonocardiaceae</taxon>
        <taxon>Pseudonocardia</taxon>
    </lineage>
</organism>
<evidence type="ECO:0000313" key="3">
    <source>
        <dbReference type="EMBL" id="GAA1403792.1"/>
    </source>
</evidence>
<comment type="caution">
    <text evidence="3">The sequence shown here is derived from an EMBL/GenBank/DDBJ whole genome shotgun (WGS) entry which is preliminary data.</text>
</comment>
<proteinExistence type="predicted"/>
<dbReference type="RefSeq" id="WP_344030574.1">
    <property type="nucleotide sequence ID" value="NZ_BAAAJK010000063.1"/>
</dbReference>
<accession>A0ABN1YDW5</accession>
<keyword evidence="2" id="KW-1133">Transmembrane helix</keyword>
<sequence length="127" mass="12916">MLSERETRRLHEIEIQLRLTDPRLVRRFAALTGANRPAGPGRALRPATPGSLLRPAAPGSLLHGPGGSGRSVHGAGPLPSALLGVSLLVLLAGAVMVAVPVVIAGIVLAALSLGVAATVPQRRRPGG</sequence>
<dbReference type="Pfam" id="PF11239">
    <property type="entry name" value="DUF3040"/>
    <property type="match status" value="1"/>
</dbReference>
<feature type="region of interest" description="Disordered" evidence="1">
    <location>
        <begin position="34"/>
        <end position="73"/>
    </location>
</feature>
<dbReference type="Proteomes" id="UP001501414">
    <property type="component" value="Unassembled WGS sequence"/>
</dbReference>
<evidence type="ECO:0000256" key="2">
    <source>
        <dbReference type="SAM" id="Phobius"/>
    </source>
</evidence>
<evidence type="ECO:0000256" key="1">
    <source>
        <dbReference type="SAM" id="MobiDB-lite"/>
    </source>
</evidence>
<evidence type="ECO:0000313" key="4">
    <source>
        <dbReference type="Proteomes" id="UP001501414"/>
    </source>
</evidence>